<evidence type="ECO:0000256" key="2">
    <source>
        <dbReference type="SAM" id="Phobius"/>
    </source>
</evidence>
<keyword evidence="4" id="KW-1185">Reference proteome</keyword>
<keyword evidence="2" id="KW-0472">Membrane</keyword>
<dbReference type="Gene3D" id="1.10.10.60">
    <property type="entry name" value="Homeodomain-like"/>
    <property type="match status" value="1"/>
</dbReference>
<dbReference type="Proteomes" id="UP000577707">
    <property type="component" value="Unassembled WGS sequence"/>
</dbReference>
<dbReference type="RefSeq" id="WP_183542368.1">
    <property type="nucleotide sequence ID" value="NZ_BMQT01000004.1"/>
</dbReference>
<comment type="caution">
    <text evidence="3">The sequence shown here is derived from an EMBL/GenBank/DDBJ whole genome shotgun (WGS) entry which is preliminary data.</text>
</comment>
<organism evidence="3 4">
    <name type="scientific">Nocardioides albus</name>
    <dbReference type="NCBI Taxonomy" id="1841"/>
    <lineage>
        <taxon>Bacteria</taxon>
        <taxon>Bacillati</taxon>
        <taxon>Actinomycetota</taxon>
        <taxon>Actinomycetes</taxon>
        <taxon>Propionibacteriales</taxon>
        <taxon>Nocardioidaceae</taxon>
        <taxon>Nocardioides</taxon>
    </lineage>
</organism>
<accession>A0A7W5A1N1</accession>
<evidence type="ECO:0008006" key="5">
    <source>
        <dbReference type="Google" id="ProtNLM"/>
    </source>
</evidence>
<gene>
    <name evidence="3" type="ORF">FHS12_000733</name>
</gene>
<sequence length="419" mass="45592">MRPDNSTSDRTTPRASGSGKGRGLILFGAVSVALISTAAAYVAMVGFGRDVLAMGAINAYAFAGVFELSLVTVALMAREAAQQDRPAQTLLTLTWLLSAASGFFAGWHELHLGHAATAAAFRFIVPLLAALMWHLALVGDRHLAMERSWSELRTGARMHALLATRVEWRRARDTALRKRTASSRRKLERAQKRYWRAEAVALRSVAPGAMRDQITQWVDAFAAVAEGTRQADRLPIALPSAHEALSVPVPERVSANQVPEPAADQNIEEVPIEVADMPREVLPPRESRTREMASALATPDTRRRVSRRVTEAVRTAADAAPGSVMAPQFSNGRTAATPGEADDTLLDRISYPENVPDPEPAMDYPDTFPDEEEDLLSNLPSEPREAARILVRAGAPVSKVADRLGVHPSTIRRWVKTPA</sequence>
<feature type="transmembrane region" description="Helical" evidence="2">
    <location>
        <begin position="24"/>
        <end position="47"/>
    </location>
</feature>
<feature type="transmembrane region" description="Helical" evidence="2">
    <location>
        <begin position="89"/>
        <end position="107"/>
    </location>
</feature>
<dbReference type="Pfam" id="PF13384">
    <property type="entry name" value="HTH_23"/>
    <property type="match status" value="1"/>
</dbReference>
<dbReference type="AlphaFoldDB" id="A0A7W5A1N1"/>
<dbReference type="EMBL" id="JACHXG010000002">
    <property type="protein sequence ID" value="MBB3087800.1"/>
    <property type="molecule type" value="Genomic_DNA"/>
</dbReference>
<keyword evidence="2" id="KW-1133">Transmembrane helix</keyword>
<evidence type="ECO:0000313" key="3">
    <source>
        <dbReference type="EMBL" id="MBB3087800.1"/>
    </source>
</evidence>
<evidence type="ECO:0000256" key="1">
    <source>
        <dbReference type="SAM" id="MobiDB-lite"/>
    </source>
</evidence>
<feature type="transmembrane region" description="Helical" evidence="2">
    <location>
        <begin position="119"/>
        <end position="138"/>
    </location>
</feature>
<reference evidence="3 4" key="1">
    <citation type="submission" date="2020-08" db="EMBL/GenBank/DDBJ databases">
        <title>Genomic Encyclopedia of Type Strains, Phase III (KMG-III): the genomes of soil and plant-associated and newly described type strains.</title>
        <authorList>
            <person name="Whitman W."/>
        </authorList>
    </citation>
    <scope>NUCLEOTIDE SEQUENCE [LARGE SCALE GENOMIC DNA]</scope>
    <source>
        <strain evidence="3 4">CECT 3302</strain>
    </source>
</reference>
<keyword evidence="2" id="KW-0812">Transmembrane</keyword>
<feature type="region of interest" description="Disordered" evidence="1">
    <location>
        <begin position="286"/>
        <end position="307"/>
    </location>
</feature>
<feature type="transmembrane region" description="Helical" evidence="2">
    <location>
        <begin position="59"/>
        <end position="77"/>
    </location>
</feature>
<protein>
    <recommendedName>
        <fullName evidence="5">Homeodomain-like domain-containing protein</fullName>
    </recommendedName>
</protein>
<evidence type="ECO:0000313" key="4">
    <source>
        <dbReference type="Proteomes" id="UP000577707"/>
    </source>
</evidence>
<proteinExistence type="predicted"/>
<name>A0A7W5A1N1_9ACTN</name>